<protein>
    <submittedName>
        <fullName evidence="16">Zinc finger protein DZIP1</fullName>
    </submittedName>
</protein>
<dbReference type="Pfam" id="PF13815">
    <property type="entry name" value="Dzip-like_N"/>
    <property type="match status" value="1"/>
</dbReference>
<evidence type="ECO:0000256" key="13">
    <source>
        <dbReference type="SAM" id="MobiDB-lite"/>
    </source>
</evidence>
<evidence type="ECO:0000256" key="7">
    <source>
        <dbReference type="ARBA" id="ARBA00022833"/>
    </source>
</evidence>
<evidence type="ECO:0000256" key="10">
    <source>
        <dbReference type="ARBA" id="ARBA00023273"/>
    </source>
</evidence>
<feature type="compositionally biased region" description="Basic and acidic residues" evidence="13">
    <location>
        <begin position="491"/>
        <end position="502"/>
    </location>
</feature>
<feature type="compositionally biased region" description="Basic and acidic residues" evidence="13">
    <location>
        <begin position="655"/>
        <end position="664"/>
    </location>
</feature>
<keyword evidence="15" id="KW-1185">Reference proteome</keyword>
<dbReference type="GO" id="GO:0005737">
    <property type="term" value="C:cytoplasm"/>
    <property type="evidence" value="ECO:0007669"/>
    <property type="project" value="TreeGrafter"/>
</dbReference>
<evidence type="ECO:0000259" key="14">
    <source>
        <dbReference type="PROSITE" id="PS50157"/>
    </source>
</evidence>
<dbReference type="PANTHER" id="PTHR21502">
    <property type="entry name" value="ZINC FINGER PROTEIN DZIP1"/>
    <property type="match status" value="1"/>
</dbReference>
<keyword evidence="8 12" id="KW-0175">Coiled coil</keyword>
<evidence type="ECO:0000256" key="11">
    <source>
        <dbReference type="PROSITE-ProRule" id="PRU00042"/>
    </source>
</evidence>
<dbReference type="Proteomes" id="UP000192223">
    <property type="component" value="Unplaced"/>
</dbReference>
<feature type="region of interest" description="Disordered" evidence="13">
    <location>
        <begin position="925"/>
        <end position="944"/>
    </location>
</feature>
<feature type="region of interest" description="Disordered" evidence="13">
    <location>
        <begin position="774"/>
        <end position="822"/>
    </location>
</feature>
<dbReference type="InterPro" id="IPR032714">
    <property type="entry name" value="DZIP1_N"/>
</dbReference>
<feature type="region of interest" description="Disordered" evidence="13">
    <location>
        <begin position="491"/>
        <end position="551"/>
    </location>
</feature>
<dbReference type="GO" id="GO:0008270">
    <property type="term" value="F:zinc ion binding"/>
    <property type="evidence" value="ECO:0007669"/>
    <property type="project" value="UniProtKB-KW"/>
</dbReference>
<evidence type="ECO:0000256" key="6">
    <source>
        <dbReference type="ARBA" id="ARBA00022771"/>
    </source>
</evidence>
<dbReference type="STRING" id="224129.A0A1W4W903"/>
<dbReference type="GeneID" id="108733698"/>
<keyword evidence="6 11" id="KW-0863">Zinc-finger</keyword>
<feature type="compositionally biased region" description="Basic and acidic residues" evidence="13">
    <location>
        <begin position="807"/>
        <end position="822"/>
    </location>
</feature>
<feature type="compositionally biased region" description="Polar residues" evidence="13">
    <location>
        <begin position="696"/>
        <end position="709"/>
    </location>
</feature>
<dbReference type="AlphaFoldDB" id="A0A1W4W903"/>
<comment type="subcellular location">
    <subcellularLocation>
        <location evidence="2">Cytoplasm</location>
        <location evidence="2">Cytoskeleton</location>
        <location evidence="2">Cilium basal body</location>
    </subcellularLocation>
    <subcellularLocation>
        <location evidence="1">Cytoplasm</location>
        <location evidence="1">Cytoskeleton</location>
        <location evidence="1">Microtubule organizing center</location>
        <location evidence="1">Centrosome</location>
        <location evidence="1">Centriole</location>
    </subcellularLocation>
</comment>
<evidence type="ECO:0000256" key="12">
    <source>
        <dbReference type="SAM" id="Coils"/>
    </source>
</evidence>
<keyword evidence="7" id="KW-0862">Zinc</keyword>
<keyword evidence="5" id="KW-0479">Metal-binding</keyword>
<comment type="similarity">
    <text evidence="3">Belongs to the DZIP C2H2-type zinc-finger protein family.</text>
</comment>
<feature type="coiled-coil region" evidence="12">
    <location>
        <begin position="110"/>
        <end position="144"/>
    </location>
</feature>
<evidence type="ECO:0000313" key="15">
    <source>
        <dbReference type="Proteomes" id="UP000192223"/>
    </source>
</evidence>
<feature type="compositionally biased region" description="Polar residues" evidence="13">
    <location>
        <begin position="665"/>
        <end position="674"/>
    </location>
</feature>
<dbReference type="InterPro" id="IPR058883">
    <property type="entry name" value="DZIP1_dom"/>
</dbReference>
<keyword evidence="10" id="KW-0966">Cell projection</keyword>
<gene>
    <name evidence="16" type="primary">LOC108733698</name>
</gene>
<evidence type="ECO:0000256" key="4">
    <source>
        <dbReference type="ARBA" id="ARBA00022490"/>
    </source>
</evidence>
<evidence type="ECO:0000256" key="1">
    <source>
        <dbReference type="ARBA" id="ARBA00004114"/>
    </source>
</evidence>
<feature type="compositionally biased region" description="Basic and acidic residues" evidence="13">
    <location>
        <begin position="925"/>
        <end position="934"/>
    </location>
</feature>
<dbReference type="Pfam" id="PF25977">
    <property type="entry name" value="DZIP1"/>
    <property type="match status" value="1"/>
</dbReference>
<dbReference type="CTD" id="22873"/>
<feature type="compositionally biased region" description="Low complexity" evidence="13">
    <location>
        <begin position="534"/>
        <end position="551"/>
    </location>
</feature>
<dbReference type="InterPro" id="IPR013087">
    <property type="entry name" value="Znf_C2H2_type"/>
</dbReference>
<dbReference type="InterPro" id="IPR051241">
    <property type="entry name" value="DZIP_RILPL"/>
</dbReference>
<sequence length="944" mass="108204">MWSESYDWHFDYPRLAFDAGFSFKSRKTKTCFEKEYIKNVDIGKLIQDRNTSTVEKYIPSVIEYSLDNDQTSILDPTFLKIFQLSQLAVEYLLFCKKYLDNTVVILKKGILSNTEEIADLKHELQQKDEEIELLETKIKSSKLQYHTYKDDASAFQCSLCCKVFATREFLEAHNKRRHQELNSTSAFQQETDKLQTEIKQLKERLNTTEKLVHKNDYPKRELLSPNEISINDDKKLINELQQKFELLKVYVEGELKTLQFQSSDQSKYEKWFEVFLQRLESLMQKSYTASTETDKTFQNQLETNKVDAPIRKTDSSVQTEENFVIRNVCERCEARNKEKSDFSRNQTQIVGKMLTDLKVTTESQLNSLEFALTEKVNNSLEKLDRQIRDLNKKVDEMIAKSHAKVDNIIPKSSNDYNHYSVVPVPKKRQFISGNKVNKTVEQKTKEPNKLDASIHANKMVSSKPENSVIPQKCSNGFDQREHQNKMRNIVPKENENKRDRITTKGTLKKKSSSELVEKSSSTSVQLLFRKNPGTTNTYSTDEENSTSSENNEAVIKNDHVKIRPSTSTLGKRSITSLKAAALDKEVLQGLKKEVQNIFDKRLVAIGISPSTKGISHSVYEKALAAIHRERAEMAEKYPQYEKITGGIIMNLEDRMKSSSKENKSNDILNKNATKTEPPREIVKKFSQKSKGGSKNVLVTASRQPKTPKTSSSVSSSEEEEEKIVTEDIIKRLTKPNKNLQKSYQTYSDVVKQINEKMQKRELEKNNVHLLQDGVIDLQDTPNMNRNNSSSDTTDKKSTNSLSNSENPPKKEGKKEVKESEDKYAKMDVISIESFTEEIVEDRKEEDNLSAEEVNRNLAQEKIQLQPKSALKNLPTKLLPMKKKVFFDLKSLANVEQKEDPGGGGDTTSATSSIFDEIESLKEVKKTATKEKDSDFSDFNFSDIL</sequence>
<feature type="domain" description="C2H2-type" evidence="14">
    <location>
        <begin position="155"/>
        <end position="183"/>
    </location>
</feature>
<dbReference type="RefSeq" id="XP_018320476.1">
    <property type="nucleotide sequence ID" value="XM_018464974.1"/>
</dbReference>
<evidence type="ECO:0000256" key="2">
    <source>
        <dbReference type="ARBA" id="ARBA00004120"/>
    </source>
</evidence>
<dbReference type="PROSITE" id="PS50157">
    <property type="entry name" value="ZINC_FINGER_C2H2_2"/>
    <property type="match status" value="1"/>
</dbReference>
<keyword evidence="4" id="KW-0963">Cytoplasm</keyword>
<organism evidence="15 16">
    <name type="scientific">Agrilus planipennis</name>
    <name type="common">Emerald ash borer</name>
    <name type="synonym">Agrilus marcopoli</name>
    <dbReference type="NCBI Taxonomy" id="224129"/>
    <lineage>
        <taxon>Eukaryota</taxon>
        <taxon>Metazoa</taxon>
        <taxon>Ecdysozoa</taxon>
        <taxon>Arthropoda</taxon>
        <taxon>Hexapoda</taxon>
        <taxon>Insecta</taxon>
        <taxon>Pterygota</taxon>
        <taxon>Neoptera</taxon>
        <taxon>Endopterygota</taxon>
        <taxon>Coleoptera</taxon>
        <taxon>Polyphaga</taxon>
        <taxon>Elateriformia</taxon>
        <taxon>Buprestoidea</taxon>
        <taxon>Buprestidae</taxon>
        <taxon>Agrilinae</taxon>
        <taxon>Agrilus</taxon>
    </lineage>
</organism>
<evidence type="ECO:0000256" key="3">
    <source>
        <dbReference type="ARBA" id="ARBA00009131"/>
    </source>
</evidence>
<dbReference type="PROSITE" id="PS00028">
    <property type="entry name" value="ZINC_FINGER_C2H2_1"/>
    <property type="match status" value="1"/>
</dbReference>
<dbReference type="PANTHER" id="PTHR21502:SF3">
    <property type="entry name" value="CILIUM ASSEMBLY PROTEIN DZIP1L"/>
    <property type="match status" value="1"/>
</dbReference>
<dbReference type="InParanoid" id="A0A1W4W903"/>
<proteinExistence type="inferred from homology"/>
<dbReference type="KEGG" id="apln:108733698"/>
<dbReference type="GO" id="GO:0005814">
    <property type="term" value="C:centriole"/>
    <property type="evidence" value="ECO:0007669"/>
    <property type="project" value="UniProtKB-SubCell"/>
</dbReference>
<evidence type="ECO:0000256" key="8">
    <source>
        <dbReference type="ARBA" id="ARBA00023054"/>
    </source>
</evidence>
<evidence type="ECO:0000256" key="9">
    <source>
        <dbReference type="ARBA" id="ARBA00023212"/>
    </source>
</evidence>
<feature type="coiled-coil region" evidence="12">
    <location>
        <begin position="373"/>
        <end position="400"/>
    </location>
</feature>
<reference evidence="16" key="1">
    <citation type="submission" date="2025-08" db="UniProtKB">
        <authorList>
            <consortium name="RefSeq"/>
        </authorList>
    </citation>
    <scope>IDENTIFICATION</scope>
    <source>
        <tissue evidence="16">Entire body</tissue>
    </source>
</reference>
<feature type="coiled-coil region" evidence="12">
    <location>
        <begin position="184"/>
        <end position="211"/>
    </location>
</feature>
<accession>A0A1W4W903</accession>
<dbReference type="OrthoDB" id="515971at2759"/>
<evidence type="ECO:0000313" key="16">
    <source>
        <dbReference type="RefSeq" id="XP_018320476.1"/>
    </source>
</evidence>
<dbReference type="GO" id="GO:0060271">
    <property type="term" value="P:cilium assembly"/>
    <property type="evidence" value="ECO:0007669"/>
    <property type="project" value="TreeGrafter"/>
</dbReference>
<name>A0A1W4W903_AGRPL</name>
<feature type="region of interest" description="Disordered" evidence="13">
    <location>
        <begin position="655"/>
        <end position="723"/>
    </location>
</feature>
<evidence type="ECO:0000256" key="5">
    <source>
        <dbReference type="ARBA" id="ARBA00022723"/>
    </source>
</evidence>
<dbReference type="GO" id="GO:0036064">
    <property type="term" value="C:ciliary basal body"/>
    <property type="evidence" value="ECO:0007669"/>
    <property type="project" value="TreeGrafter"/>
</dbReference>
<keyword evidence="9" id="KW-0206">Cytoskeleton</keyword>